<sequence>MQAGSLEFVDNRIEFPDLKPVLGERHRSQSIRICDAENGAAVAGENPMELTECGESMK</sequence>
<accession>A0A7I9VC57</accession>
<gene>
    <name evidence="1" type="ORF">nbrc107696_34050</name>
</gene>
<dbReference type="AlphaFoldDB" id="A0A7I9VC57"/>
<protein>
    <submittedName>
        <fullName evidence="1">Uncharacterized protein</fullName>
    </submittedName>
</protein>
<comment type="caution">
    <text evidence="1">The sequence shown here is derived from an EMBL/GenBank/DDBJ whole genome shotgun (WGS) entry which is preliminary data.</text>
</comment>
<keyword evidence="2" id="KW-1185">Reference proteome</keyword>
<name>A0A7I9VC57_9ACTN</name>
<dbReference type="Proteomes" id="UP000444960">
    <property type="component" value="Unassembled WGS sequence"/>
</dbReference>
<dbReference type="EMBL" id="BJOV01000005">
    <property type="protein sequence ID" value="GEE02959.1"/>
    <property type="molecule type" value="Genomic_DNA"/>
</dbReference>
<dbReference type="RefSeq" id="WP_228461558.1">
    <property type="nucleotide sequence ID" value="NZ_BJOV01000005.1"/>
</dbReference>
<evidence type="ECO:0000313" key="1">
    <source>
        <dbReference type="EMBL" id="GEE02959.1"/>
    </source>
</evidence>
<reference evidence="2" key="1">
    <citation type="submission" date="2019-06" db="EMBL/GenBank/DDBJ databases">
        <title>Gordonia isolated from sludge of a wastewater treatment plant.</title>
        <authorList>
            <person name="Tamura T."/>
            <person name="Aoyama K."/>
            <person name="Kang Y."/>
            <person name="Saito S."/>
            <person name="Akiyama N."/>
            <person name="Yazawa K."/>
            <person name="Gonoi T."/>
            <person name="Mikami Y."/>
        </authorList>
    </citation>
    <scope>NUCLEOTIDE SEQUENCE [LARGE SCALE GENOMIC DNA]</scope>
    <source>
        <strain evidence="2">NBRC 107696</strain>
    </source>
</reference>
<evidence type="ECO:0000313" key="2">
    <source>
        <dbReference type="Proteomes" id="UP000444960"/>
    </source>
</evidence>
<proteinExistence type="predicted"/>
<organism evidence="1 2">
    <name type="scientific">Gordonia spumicola</name>
    <dbReference type="NCBI Taxonomy" id="589161"/>
    <lineage>
        <taxon>Bacteria</taxon>
        <taxon>Bacillati</taxon>
        <taxon>Actinomycetota</taxon>
        <taxon>Actinomycetes</taxon>
        <taxon>Mycobacteriales</taxon>
        <taxon>Gordoniaceae</taxon>
        <taxon>Gordonia</taxon>
    </lineage>
</organism>